<reference evidence="7 8" key="1">
    <citation type="submission" date="2016-10" db="EMBL/GenBank/DDBJ databases">
        <authorList>
            <person name="de Groot N.N."/>
        </authorList>
    </citation>
    <scope>NUCLEOTIDE SEQUENCE [LARGE SCALE GENOMIC DNA]</scope>
    <source>
        <strain evidence="7 8">AA1</strain>
    </source>
</reference>
<name>A0A1G5JEB3_9BACT</name>
<dbReference type="OrthoDB" id="9777044at2"/>
<feature type="region of interest" description="Disordered" evidence="6">
    <location>
        <begin position="241"/>
        <end position="272"/>
    </location>
</feature>
<organism evidence="7 8">
    <name type="scientific">Desulfoluna spongiiphila</name>
    <dbReference type="NCBI Taxonomy" id="419481"/>
    <lineage>
        <taxon>Bacteria</taxon>
        <taxon>Pseudomonadati</taxon>
        <taxon>Thermodesulfobacteriota</taxon>
        <taxon>Desulfobacteria</taxon>
        <taxon>Desulfobacterales</taxon>
        <taxon>Desulfolunaceae</taxon>
        <taxon>Desulfoluna</taxon>
    </lineage>
</organism>
<evidence type="ECO:0000256" key="6">
    <source>
        <dbReference type="SAM" id="MobiDB-lite"/>
    </source>
</evidence>
<evidence type="ECO:0000256" key="4">
    <source>
        <dbReference type="ARBA" id="ARBA00023136"/>
    </source>
</evidence>
<protein>
    <recommendedName>
        <fullName evidence="5">Sec-independent protein translocase protein TatC</fullName>
    </recommendedName>
</protein>
<dbReference type="EMBL" id="FMUX01000029">
    <property type="protein sequence ID" value="SCY86723.1"/>
    <property type="molecule type" value="Genomic_DNA"/>
</dbReference>
<dbReference type="Pfam" id="PF00902">
    <property type="entry name" value="TatC"/>
    <property type="match status" value="1"/>
</dbReference>
<gene>
    <name evidence="5" type="primary">tatC</name>
    <name evidence="7" type="ORF">SAMN05216233_12936</name>
</gene>
<dbReference type="PANTHER" id="PTHR30371:SF0">
    <property type="entry name" value="SEC-INDEPENDENT PROTEIN TRANSLOCASE PROTEIN TATC, CHLOROPLASTIC-RELATED"/>
    <property type="match status" value="1"/>
</dbReference>
<feature type="compositionally biased region" description="Acidic residues" evidence="6">
    <location>
        <begin position="244"/>
        <end position="256"/>
    </location>
</feature>
<keyword evidence="5" id="KW-0653">Protein transport</keyword>
<evidence type="ECO:0000256" key="3">
    <source>
        <dbReference type="ARBA" id="ARBA00022989"/>
    </source>
</evidence>
<dbReference type="PRINTS" id="PR01840">
    <property type="entry name" value="TATCFAMILY"/>
</dbReference>
<keyword evidence="2 5" id="KW-0812">Transmembrane</keyword>
<evidence type="ECO:0000256" key="1">
    <source>
        <dbReference type="ARBA" id="ARBA00004141"/>
    </source>
</evidence>
<keyword evidence="5" id="KW-0811">Translocation</keyword>
<evidence type="ECO:0000313" key="8">
    <source>
        <dbReference type="Proteomes" id="UP000198870"/>
    </source>
</evidence>
<dbReference type="InterPro" id="IPR002033">
    <property type="entry name" value="TatC"/>
</dbReference>
<keyword evidence="3 5" id="KW-1133">Transmembrane helix</keyword>
<dbReference type="GO" id="GO:0065002">
    <property type="term" value="P:intracellular protein transmembrane transport"/>
    <property type="evidence" value="ECO:0007669"/>
    <property type="project" value="TreeGrafter"/>
</dbReference>
<dbReference type="NCBIfam" id="TIGR00945">
    <property type="entry name" value="tatC"/>
    <property type="match status" value="1"/>
</dbReference>
<evidence type="ECO:0000256" key="2">
    <source>
        <dbReference type="ARBA" id="ARBA00022692"/>
    </source>
</evidence>
<feature type="transmembrane region" description="Helical" evidence="5">
    <location>
        <begin position="74"/>
        <end position="95"/>
    </location>
</feature>
<keyword evidence="4 5" id="KW-0472">Membrane</keyword>
<evidence type="ECO:0000313" key="7">
    <source>
        <dbReference type="EMBL" id="SCY86723.1"/>
    </source>
</evidence>
<dbReference type="GO" id="GO:0033281">
    <property type="term" value="C:TAT protein transport complex"/>
    <property type="evidence" value="ECO:0007669"/>
    <property type="project" value="UniProtKB-UniRule"/>
</dbReference>
<accession>A0A1G5JEB3</accession>
<comment type="caution">
    <text evidence="5">Lacks conserved residue(s) required for the propagation of feature annotation.</text>
</comment>
<dbReference type="GO" id="GO:0043953">
    <property type="term" value="P:protein transport by the Tat complex"/>
    <property type="evidence" value="ECO:0007669"/>
    <property type="project" value="UniProtKB-UniRule"/>
</dbReference>
<feature type="transmembrane region" description="Helical" evidence="5">
    <location>
        <begin position="195"/>
        <end position="210"/>
    </location>
</feature>
<dbReference type="HAMAP" id="MF_00902">
    <property type="entry name" value="TatC"/>
    <property type="match status" value="1"/>
</dbReference>
<sequence>MQEEDKLPFTDHLEELRTRLIRCFIAIAIGAAAAYAFKEVIFNLLTRPLIEVLPEGDAIIFTGLPEAFFTYLKVSLLAGLLLASPVIIFEIWMFIAPGLYKREKWVMGPAVLLSVLFFTGGALFGYYFVFPFGFKFFLGFASESLRALPTMKEYLSFASKLLMAFGLAFELPIFITILAVLGLVTPAFLRKNRKYAVVFFFIFGAILTPPDVVTQILLATPMILLYELSIFGAMAFGRRPLGATDDEDEEKDENQDAEPAVKSDGVAPKEDA</sequence>
<comment type="subunit">
    <text evidence="5">Forms a complex with TatA.</text>
</comment>
<dbReference type="STRING" id="419481.SAMN05216233_12936"/>
<keyword evidence="5" id="KW-0813">Transport</keyword>
<dbReference type="AlphaFoldDB" id="A0A1G5JEB3"/>
<evidence type="ECO:0000256" key="5">
    <source>
        <dbReference type="HAMAP-Rule" id="MF_00902"/>
    </source>
</evidence>
<feature type="transmembrane region" description="Helical" evidence="5">
    <location>
        <begin position="20"/>
        <end position="37"/>
    </location>
</feature>
<dbReference type="PANTHER" id="PTHR30371">
    <property type="entry name" value="SEC-INDEPENDENT PROTEIN TRANSLOCASE PROTEIN TATC"/>
    <property type="match status" value="1"/>
</dbReference>
<comment type="similarity">
    <text evidence="5">Belongs to the TatC family.</text>
</comment>
<dbReference type="GO" id="GO:0009977">
    <property type="term" value="F:proton motive force dependent protein transmembrane transporter activity"/>
    <property type="evidence" value="ECO:0007669"/>
    <property type="project" value="TreeGrafter"/>
</dbReference>
<dbReference type="Proteomes" id="UP000198870">
    <property type="component" value="Unassembled WGS sequence"/>
</dbReference>
<feature type="transmembrane region" description="Helical" evidence="5">
    <location>
        <begin position="107"/>
        <end position="129"/>
    </location>
</feature>
<comment type="function">
    <text evidence="5">Part of the twin-arginine translocation (Tat) system that transports large folded proteins containing a characteristic twin-arginine motif in their signal peptide across membranes.</text>
</comment>
<proteinExistence type="inferred from homology"/>
<keyword evidence="5" id="KW-1003">Cell membrane</keyword>
<keyword evidence="8" id="KW-1185">Reference proteome</keyword>
<dbReference type="RefSeq" id="WP_092215408.1">
    <property type="nucleotide sequence ID" value="NZ_FMUX01000029.1"/>
</dbReference>
<comment type="subcellular location">
    <subcellularLocation>
        <location evidence="5">Cell membrane</location>
        <topology evidence="5">Multi-pass membrane protein</topology>
    </subcellularLocation>
    <subcellularLocation>
        <location evidence="1">Membrane</location>
        <topology evidence="1">Multi-pass membrane protein</topology>
    </subcellularLocation>
</comment>
<feature type="transmembrane region" description="Helical" evidence="5">
    <location>
        <begin position="161"/>
        <end position="183"/>
    </location>
</feature>